<keyword evidence="1" id="KW-1133">Transmembrane helix</keyword>
<evidence type="ECO:0000313" key="2">
    <source>
        <dbReference type="EMBL" id="PGH25283.1"/>
    </source>
</evidence>
<dbReference type="AlphaFoldDB" id="A0A2B7YWC1"/>
<sequence>MPIFISLLTLITLSFLTSFDVKLLFVKISPVFTTFPFILILSNVCISPLLSTLFFISILLAAWIFPLFFKSPFTFKFLSVATIPEFSNLSTEIPSFAINFFVVIVSLEVKELLVKTSPLLSVSSVTFIFPIA</sequence>
<dbReference type="Proteomes" id="UP000226179">
    <property type="component" value="Unassembled WGS sequence"/>
</dbReference>
<keyword evidence="1" id="KW-0472">Membrane</keyword>
<evidence type="ECO:0000313" key="3">
    <source>
        <dbReference type="Proteomes" id="UP000226179"/>
    </source>
</evidence>
<gene>
    <name evidence="2" type="ORF">RN90_07690</name>
</gene>
<feature type="transmembrane region" description="Helical" evidence="1">
    <location>
        <begin position="53"/>
        <end position="69"/>
    </location>
</feature>
<name>A0A2B7YWC1_9FUSO</name>
<keyword evidence="1" id="KW-0812">Transmembrane</keyword>
<protein>
    <submittedName>
        <fullName evidence="2">Uncharacterized protein</fullName>
    </submittedName>
</protein>
<dbReference type="EMBL" id="NJGJ01000001">
    <property type="protein sequence ID" value="PGH25283.1"/>
    <property type="molecule type" value="Genomic_DNA"/>
</dbReference>
<comment type="caution">
    <text evidence="2">The sequence shown here is derived from an EMBL/GenBank/DDBJ whole genome shotgun (WGS) entry which is preliminary data.</text>
</comment>
<proteinExistence type="predicted"/>
<reference evidence="2 3" key="1">
    <citation type="submission" date="2017-06" db="EMBL/GenBank/DDBJ databases">
        <title>Draft genome sequence of Fusobacterium nucleatum subsp. animalis KCOM 1280 (=ChDC F318).</title>
        <authorList>
            <person name="Kook J.-K."/>
            <person name="Park S.-N."/>
            <person name="Lim Y.K."/>
            <person name="Roh H."/>
        </authorList>
    </citation>
    <scope>NUCLEOTIDE SEQUENCE [LARGE SCALE GENOMIC DNA]</scope>
    <source>
        <strain evidence="3">KCOM 1280 ( ChDC F318)</strain>
    </source>
</reference>
<organism evidence="2 3">
    <name type="scientific">Fusobacterium animalis</name>
    <dbReference type="NCBI Taxonomy" id="76859"/>
    <lineage>
        <taxon>Bacteria</taxon>
        <taxon>Fusobacteriati</taxon>
        <taxon>Fusobacteriota</taxon>
        <taxon>Fusobacteriia</taxon>
        <taxon>Fusobacteriales</taxon>
        <taxon>Fusobacteriaceae</taxon>
        <taxon>Fusobacterium</taxon>
    </lineage>
</organism>
<accession>A0A2B7YWC1</accession>
<evidence type="ECO:0000256" key="1">
    <source>
        <dbReference type="SAM" id="Phobius"/>
    </source>
</evidence>